<evidence type="ECO:0000313" key="10">
    <source>
        <dbReference type="Proteomes" id="UP000078240"/>
    </source>
</evidence>
<accession>A0A179GAQ1</accession>
<evidence type="ECO:0000313" key="9">
    <source>
        <dbReference type="EMBL" id="OAQ74481.1"/>
    </source>
</evidence>
<dbReference type="InterPro" id="IPR036259">
    <property type="entry name" value="MFS_trans_sf"/>
</dbReference>
<feature type="transmembrane region" description="Helical" evidence="7">
    <location>
        <begin position="200"/>
        <end position="222"/>
    </location>
</feature>
<feature type="transmembrane region" description="Helical" evidence="7">
    <location>
        <begin position="370"/>
        <end position="390"/>
    </location>
</feature>
<feature type="transmembrane region" description="Helical" evidence="7">
    <location>
        <begin position="79"/>
        <end position="100"/>
    </location>
</feature>
<dbReference type="AlphaFoldDB" id="A0A179GAQ1"/>
<feature type="domain" description="Major facilitator superfamily (MFS) profile" evidence="8">
    <location>
        <begin position="41"/>
        <end position="456"/>
    </location>
</feature>
<dbReference type="FunFam" id="1.20.1250.20:FF:000034">
    <property type="entry name" value="MFS general substrate transporter"/>
    <property type="match status" value="1"/>
</dbReference>
<protein>
    <submittedName>
        <fullName evidence="9">High-affinity nicotinic acid transporter</fullName>
    </submittedName>
</protein>
<name>A0A179GAQ1_PURLI</name>
<comment type="subcellular location">
    <subcellularLocation>
        <location evidence="1">Membrane</location>
        <topology evidence="1">Multi-pass membrane protein</topology>
    </subcellularLocation>
</comment>
<feature type="transmembrane region" description="Helical" evidence="7">
    <location>
        <begin position="168"/>
        <end position="188"/>
    </location>
</feature>
<feature type="region of interest" description="Disordered" evidence="6">
    <location>
        <begin position="1"/>
        <end position="22"/>
    </location>
</feature>
<feature type="transmembrane region" description="Helical" evidence="7">
    <location>
        <begin position="339"/>
        <end position="358"/>
    </location>
</feature>
<feature type="transmembrane region" description="Helical" evidence="7">
    <location>
        <begin position="107"/>
        <end position="125"/>
    </location>
</feature>
<evidence type="ECO:0000256" key="5">
    <source>
        <dbReference type="ARBA" id="ARBA00023136"/>
    </source>
</evidence>
<keyword evidence="5 7" id="KW-0472">Membrane</keyword>
<feature type="transmembrane region" description="Helical" evidence="7">
    <location>
        <begin position="402"/>
        <end position="423"/>
    </location>
</feature>
<evidence type="ECO:0000256" key="1">
    <source>
        <dbReference type="ARBA" id="ARBA00004141"/>
    </source>
</evidence>
<dbReference type="Pfam" id="PF07690">
    <property type="entry name" value="MFS_1"/>
    <property type="match status" value="1"/>
</dbReference>
<evidence type="ECO:0000256" key="4">
    <source>
        <dbReference type="ARBA" id="ARBA00022989"/>
    </source>
</evidence>
<comment type="caution">
    <text evidence="9">The sequence shown here is derived from an EMBL/GenBank/DDBJ whole genome shotgun (WGS) entry which is preliminary data.</text>
</comment>
<dbReference type="SUPFAM" id="SSF103473">
    <property type="entry name" value="MFS general substrate transporter"/>
    <property type="match status" value="1"/>
</dbReference>
<dbReference type="PROSITE" id="PS50850">
    <property type="entry name" value="MFS"/>
    <property type="match status" value="1"/>
</dbReference>
<dbReference type="PANTHER" id="PTHR43791:SF18">
    <property type="entry name" value="NICOTINIC ACID TRANSPORTER TNA1, PUTATIVE (AFU_ORTHOLOGUE AFUA_3G03820)-RELATED"/>
    <property type="match status" value="1"/>
</dbReference>
<organism evidence="9 10">
    <name type="scientific">Purpureocillium lilacinum</name>
    <name type="common">Paecilomyces lilacinus</name>
    <dbReference type="NCBI Taxonomy" id="33203"/>
    <lineage>
        <taxon>Eukaryota</taxon>
        <taxon>Fungi</taxon>
        <taxon>Dikarya</taxon>
        <taxon>Ascomycota</taxon>
        <taxon>Pezizomycotina</taxon>
        <taxon>Sordariomycetes</taxon>
        <taxon>Hypocreomycetidae</taxon>
        <taxon>Hypocreales</taxon>
        <taxon>Ophiocordycipitaceae</taxon>
        <taxon>Purpureocillium</taxon>
    </lineage>
</organism>
<gene>
    <name evidence="9" type="ORF">VFPBJ_09776</name>
</gene>
<evidence type="ECO:0000256" key="6">
    <source>
        <dbReference type="SAM" id="MobiDB-lite"/>
    </source>
</evidence>
<dbReference type="GO" id="GO:0016020">
    <property type="term" value="C:membrane"/>
    <property type="evidence" value="ECO:0007669"/>
    <property type="project" value="UniProtKB-SubCell"/>
</dbReference>
<feature type="transmembrane region" description="Helical" evidence="7">
    <location>
        <begin position="273"/>
        <end position="292"/>
    </location>
</feature>
<keyword evidence="4 7" id="KW-1133">Transmembrane helix</keyword>
<sequence>MDERAPELHQLESQTDRPEEDLPAYDDAETRRILRKADWRVIPCLAAMYLVSFIDRSNIGNAKVAGMNKDLHLTGMQYNIALTAFFIPYALLEIPCNVILKLTRPSIWMPSIMLAWGIVMTLTGIVKDFKGLVICRVFLGITESGFFPGATYLLTVWYRRYEVQTRMVVFYASVSLSGAFSGLLAYAIQHMEGIAHLGGWSWIFILEGLATIVIAICMYIFLPDGPATAKFLTQEEKRFIITRLETETGSGEGRTTNSDKLTVRQVMEALKEWRIYVAVVIYWGNTVAVYAFSVTIPTVIRDLGYSAANAQLMTIPVYVCAMICAVVSAMLSDRYKQRSSFILGACVTAALGLLALIASPHPNYPGLTYGFLFLAASGLYSIIVPAICWIANNLAPSGKRAVGMAMLISGGNLGGIVGSNIFLEREAPHYWSGYGVCLAVVLAAIVSVLVLRWRYKKDNTARDKMTLAEIRAKYTDDELVRLGDASPLWRYTL</sequence>
<feature type="transmembrane region" description="Helical" evidence="7">
    <location>
        <begin position="131"/>
        <end position="156"/>
    </location>
</feature>
<reference evidence="9 10" key="1">
    <citation type="submission" date="2016-01" db="EMBL/GenBank/DDBJ databases">
        <title>Biosynthesis of antibiotic leucinostatins and their inhibition on Phytophthora in bio-control Purpureocillium lilacinum.</title>
        <authorList>
            <person name="Wang G."/>
            <person name="Liu Z."/>
            <person name="Lin R."/>
            <person name="Li E."/>
            <person name="Mao Z."/>
            <person name="Ling J."/>
            <person name="Yin W."/>
            <person name="Xie B."/>
        </authorList>
    </citation>
    <scope>NUCLEOTIDE SEQUENCE [LARGE SCALE GENOMIC DNA]</scope>
    <source>
        <strain evidence="9">PLBJ-1</strain>
    </source>
</reference>
<evidence type="ECO:0000256" key="2">
    <source>
        <dbReference type="ARBA" id="ARBA00022448"/>
    </source>
</evidence>
<evidence type="ECO:0000256" key="3">
    <source>
        <dbReference type="ARBA" id="ARBA00022692"/>
    </source>
</evidence>
<proteinExistence type="predicted"/>
<feature type="transmembrane region" description="Helical" evidence="7">
    <location>
        <begin position="429"/>
        <end position="451"/>
    </location>
</feature>
<keyword evidence="3 7" id="KW-0812">Transmembrane</keyword>
<dbReference type="InterPro" id="IPR020846">
    <property type="entry name" value="MFS_dom"/>
</dbReference>
<dbReference type="Proteomes" id="UP000078240">
    <property type="component" value="Unassembled WGS sequence"/>
</dbReference>
<dbReference type="GO" id="GO:0022857">
    <property type="term" value="F:transmembrane transporter activity"/>
    <property type="evidence" value="ECO:0007669"/>
    <property type="project" value="InterPro"/>
</dbReference>
<dbReference type="Gene3D" id="1.20.1250.20">
    <property type="entry name" value="MFS general substrate transporter like domains"/>
    <property type="match status" value="2"/>
</dbReference>
<dbReference type="PANTHER" id="PTHR43791">
    <property type="entry name" value="PERMEASE-RELATED"/>
    <property type="match status" value="1"/>
</dbReference>
<keyword evidence="2" id="KW-0813">Transport</keyword>
<feature type="compositionally biased region" description="Basic and acidic residues" evidence="6">
    <location>
        <begin position="1"/>
        <end position="17"/>
    </location>
</feature>
<dbReference type="FunFam" id="1.20.1250.20:FF:000013">
    <property type="entry name" value="MFS general substrate transporter"/>
    <property type="match status" value="1"/>
</dbReference>
<dbReference type="InterPro" id="IPR011701">
    <property type="entry name" value="MFS"/>
</dbReference>
<evidence type="ECO:0000259" key="8">
    <source>
        <dbReference type="PROSITE" id="PS50850"/>
    </source>
</evidence>
<feature type="transmembrane region" description="Helical" evidence="7">
    <location>
        <begin position="312"/>
        <end position="332"/>
    </location>
</feature>
<evidence type="ECO:0000256" key="7">
    <source>
        <dbReference type="SAM" id="Phobius"/>
    </source>
</evidence>
<dbReference type="EMBL" id="LSBH01000009">
    <property type="protein sequence ID" value="OAQ74481.1"/>
    <property type="molecule type" value="Genomic_DNA"/>
</dbReference>